<evidence type="ECO:0000313" key="8">
    <source>
        <dbReference type="EMBL" id="ORV59348.1"/>
    </source>
</evidence>
<dbReference type="RefSeq" id="WP_085198628.1">
    <property type="nucleotide sequence ID" value="NZ_JACKVI010000014.1"/>
</dbReference>
<evidence type="ECO:0000256" key="6">
    <source>
        <dbReference type="SAM" id="Phobius"/>
    </source>
</evidence>
<protein>
    <recommendedName>
        <fullName evidence="7">GtrA/DPMS transmembrane domain-containing protein</fullName>
    </recommendedName>
</protein>
<sequence>MSFTDATIARLPGTIRPYAERHHELIKFVIVGATTFIIDSAIFYTLKLTILEPKPVTAKVIAGIVAVIASYILNREWSFRDRGGRERHHEALLFFAFSGVGVLLSMAPLWISSYILQLRVPTVSLTVENIADFISAYIIGNLLQMAFRFWAFRRWVFPDEYGRKEKALESALTAGGIAEVFEDNIEEGGFRSGNVTLLRAWRSRRSRLAQLGDSSDPRVSKTS</sequence>
<dbReference type="EMBL" id="LQOW01000025">
    <property type="protein sequence ID" value="ORV59348.1"/>
    <property type="molecule type" value="Genomic_DNA"/>
</dbReference>
<evidence type="ECO:0000259" key="7">
    <source>
        <dbReference type="Pfam" id="PF04138"/>
    </source>
</evidence>
<feature type="transmembrane region" description="Helical" evidence="6">
    <location>
        <begin position="93"/>
        <end position="113"/>
    </location>
</feature>
<keyword evidence="5 6" id="KW-0472">Membrane</keyword>
<evidence type="ECO:0000313" key="9">
    <source>
        <dbReference type="Proteomes" id="UP000194000"/>
    </source>
</evidence>
<keyword evidence="4 6" id="KW-1133">Transmembrane helix</keyword>
<dbReference type="STRING" id="1260918.AWC06_18510"/>
<evidence type="ECO:0000256" key="4">
    <source>
        <dbReference type="ARBA" id="ARBA00022989"/>
    </source>
</evidence>
<proteinExistence type="inferred from homology"/>
<dbReference type="PANTHER" id="PTHR38459:SF1">
    <property type="entry name" value="PROPHAGE BACTOPRENOL-LINKED GLUCOSE TRANSLOCASE HOMOLOG"/>
    <property type="match status" value="1"/>
</dbReference>
<dbReference type="InterPro" id="IPR007267">
    <property type="entry name" value="GtrA_DPMS_TM"/>
</dbReference>
<name>A0A1X1URP7_9MYCO</name>
<dbReference type="Pfam" id="PF04138">
    <property type="entry name" value="GtrA_DPMS_TM"/>
    <property type="match status" value="1"/>
</dbReference>
<organism evidence="8 9">
    <name type="scientific">Mycobacterium fragae</name>
    <dbReference type="NCBI Taxonomy" id="1260918"/>
    <lineage>
        <taxon>Bacteria</taxon>
        <taxon>Bacillati</taxon>
        <taxon>Actinomycetota</taxon>
        <taxon>Actinomycetes</taxon>
        <taxon>Mycobacteriales</taxon>
        <taxon>Mycobacteriaceae</taxon>
        <taxon>Mycobacterium</taxon>
    </lineage>
</organism>
<evidence type="ECO:0000256" key="2">
    <source>
        <dbReference type="ARBA" id="ARBA00009399"/>
    </source>
</evidence>
<evidence type="ECO:0000256" key="3">
    <source>
        <dbReference type="ARBA" id="ARBA00022692"/>
    </source>
</evidence>
<dbReference type="Proteomes" id="UP000194000">
    <property type="component" value="Unassembled WGS sequence"/>
</dbReference>
<reference evidence="8 9" key="1">
    <citation type="submission" date="2016-01" db="EMBL/GenBank/DDBJ databases">
        <title>The new phylogeny of the genus Mycobacterium.</title>
        <authorList>
            <person name="Tarcisio F."/>
            <person name="Conor M."/>
            <person name="Antonella G."/>
            <person name="Elisabetta G."/>
            <person name="Giulia F.S."/>
            <person name="Sara T."/>
            <person name="Anna F."/>
            <person name="Clotilde B."/>
            <person name="Roberto B."/>
            <person name="Veronica D.S."/>
            <person name="Fabio R."/>
            <person name="Monica P."/>
            <person name="Olivier J."/>
            <person name="Enrico T."/>
            <person name="Nicola S."/>
        </authorList>
    </citation>
    <scope>NUCLEOTIDE SEQUENCE [LARGE SCALE GENOMIC DNA]</scope>
    <source>
        <strain evidence="8 9">DSM 45731</strain>
    </source>
</reference>
<feature type="transmembrane region" description="Helical" evidence="6">
    <location>
        <begin position="25"/>
        <end position="44"/>
    </location>
</feature>
<dbReference type="InterPro" id="IPR051401">
    <property type="entry name" value="GtrA_CellWall_Glycosyl"/>
</dbReference>
<dbReference type="GO" id="GO:0005886">
    <property type="term" value="C:plasma membrane"/>
    <property type="evidence" value="ECO:0007669"/>
    <property type="project" value="TreeGrafter"/>
</dbReference>
<feature type="transmembrane region" description="Helical" evidence="6">
    <location>
        <begin position="133"/>
        <end position="151"/>
    </location>
</feature>
<evidence type="ECO:0000256" key="1">
    <source>
        <dbReference type="ARBA" id="ARBA00004141"/>
    </source>
</evidence>
<evidence type="ECO:0000256" key="5">
    <source>
        <dbReference type="ARBA" id="ARBA00023136"/>
    </source>
</evidence>
<comment type="caution">
    <text evidence="8">The sequence shown here is derived from an EMBL/GenBank/DDBJ whole genome shotgun (WGS) entry which is preliminary data.</text>
</comment>
<feature type="domain" description="GtrA/DPMS transmembrane" evidence="7">
    <location>
        <begin position="27"/>
        <end position="157"/>
    </location>
</feature>
<comment type="subcellular location">
    <subcellularLocation>
        <location evidence="1">Membrane</location>
        <topology evidence="1">Multi-pass membrane protein</topology>
    </subcellularLocation>
</comment>
<dbReference type="GO" id="GO:0000271">
    <property type="term" value="P:polysaccharide biosynthetic process"/>
    <property type="evidence" value="ECO:0007669"/>
    <property type="project" value="InterPro"/>
</dbReference>
<accession>A0A1X1URP7</accession>
<keyword evidence="9" id="KW-1185">Reference proteome</keyword>
<feature type="transmembrane region" description="Helical" evidence="6">
    <location>
        <begin position="56"/>
        <end position="73"/>
    </location>
</feature>
<comment type="similarity">
    <text evidence="2">Belongs to the GtrA family.</text>
</comment>
<keyword evidence="3 6" id="KW-0812">Transmembrane</keyword>
<dbReference type="AlphaFoldDB" id="A0A1X1URP7"/>
<dbReference type="PANTHER" id="PTHR38459">
    <property type="entry name" value="PROPHAGE BACTOPRENOL-LINKED GLUCOSE TRANSLOCASE HOMOLOG"/>
    <property type="match status" value="1"/>
</dbReference>
<gene>
    <name evidence="8" type="ORF">AWC06_18510</name>
</gene>